<reference evidence="1" key="1">
    <citation type="submission" date="2018-10" db="EMBL/GenBank/DDBJ databases">
        <title>Effector identification in a new, highly contiguous assembly of the strawberry crown rot pathogen Phytophthora cactorum.</title>
        <authorList>
            <person name="Armitage A.D."/>
            <person name="Nellist C.F."/>
            <person name="Bates H."/>
            <person name="Vickerstaff R.J."/>
            <person name="Harrison R.J."/>
        </authorList>
    </citation>
    <scope>NUCLEOTIDE SEQUENCE</scope>
    <source>
        <strain evidence="1">4040</strain>
    </source>
</reference>
<sequence>MLPTNIHESIWADMSVHPSTSIHPPRARSRRFRCEFSNNADVASSSRFVLVSIKAVSCRFRAGFVQVSCTCTLMPLSSHCVTIDPARISIA</sequence>
<name>A0A8T1CC51_9STRA</name>
<comment type="caution">
    <text evidence="1">The sequence shown here is derived from an EMBL/GenBank/DDBJ whole genome shotgun (WGS) entry which is preliminary data.</text>
</comment>
<dbReference type="Proteomes" id="UP000736787">
    <property type="component" value="Unassembled WGS sequence"/>
</dbReference>
<organism evidence="1 2">
    <name type="scientific">Phytophthora cactorum</name>
    <dbReference type="NCBI Taxonomy" id="29920"/>
    <lineage>
        <taxon>Eukaryota</taxon>
        <taxon>Sar</taxon>
        <taxon>Stramenopiles</taxon>
        <taxon>Oomycota</taxon>
        <taxon>Peronosporomycetes</taxon>
        <taxon>Peronosporales</taxon>
        <taxon>Peronosporaceae</taxon>
        <taxon>Phytophthora</taxon>
    </lineage>
</organism>
<dbReference type="EMBL" id="RCMK01000619">
    <property type="protein sequence ID" value="KAG2918834.1"/>
    <property type="molecule type" value="Genomic_DNA"/>
</dbReference>
<dbReference type="AlphaFoldDB" id="A0A8T1CC51"/>
<accession>A0A8T1CC51</accession>
<proteinExistence type="predicted"/>
<evidence type="ECO:0000313" key="2">
    <source>
        <dbReference type="Proteomes" id="UP000736787"/>
    </source>
</evidence>
<evidence type="ECO:0000313" key="1">
    <source>
        <dbReference type="EMBL" id="KAG2918834.1"/>
    </source>
</evidence>
<protein>
    <submittedName>
        <fullName evidence="1">Uncharacterized protein</fullName>
    </submittedName>
</protein>
<gene>
    <name evidence="1" type="ORF">PC117_g16943</name>
</gene>